<name>A0A6L9L8E2_9BACT</name>
<dbReference type="Proteomes" id="UP000474175">
    <property type="component" value="Unassembled WGS sequence"/>
</dbReference>
<dbReference type="EMBL" id="JAAFZH010000003">
    <property type="protein sequence ID" value="NDU95013.1"/>
    <property type="molecule type" value="Genomic_DNA"/>
</dbReference>
<sequence>MSLFYRTLVLLSAWMQTVFQLYAQADQPKPTTYSDFVIDGNQVWLLNSKGFVMVGNLHSENYVDSTIATDAPIIALTKDRKENIVIGDSSHTIRQYDNQQKVWLTIGRTTNKLTNIIFNSHNTCFGVTNLGIVDIETGKCYFPADSLSENSYVRYKNGWFHAPTCFIDHQDKLWLGFDHGEWGGDVFAFDTRKKTFIPLKTAAVNMAMNPVDGFCEAEGHVYMSGGLSHISLTHGSIVKFTDNVAYSILESKDVETPVNVGSDKLTGKVEKWITWTGGHQIGPITYNALNNCLYFYSQNGIFRGRLKATLGDINQWKNVLKPQLKWGSGRHNAVGSPMNVLKMEFTPNGALVFLAEYDGLGIYDGKSLHFIR</sequence>
<gene>
    <name evidence="2" type="ORF">GK108_09020</name>
</gene>
<evidence type="ECO:0000313" key="2">
    <source>
        <dbReference type="EMBL" id="NDU95013.1"/>
    </source>
</evidence>
<evidence type="ECO:0000313" key="3">
    <source>
        <dbReference type="Proteomes" id="UP000474175"/>
    </source>
</evidence>
<keyword evidence="1" id="KW-0732">Signal</keyword>
<dbReference type="AlphaFoldDB" id="A0A6L9L8E2"/>
<accession>A0A6L9L8E2</accession>
<feature type="signal peptide" evidence="1">
    <location>
        <begin position="1"/>
        <end position="25"/>
    </location>
</feature>
<comment type="caution">
    <text evidence="2">The sequence shown here is derived from an EMBL/GenBank/DDBJ whole genome shotgun (WGS) entry which is preliminary data.</text>
</comment>
<dbReference type="RefSeq" id="WP_163946145.1">
    <property type="nucleotide sequence ID" value="NZ_JAAFZH010000003.1"/>
</dbReference>
<organism evidence="2 3">
    <name type="scientific">Spirosoma terrae</name>
    <dbReference type="NCBI Taxonomy" id="1968276"/>
    <lineage>
        <taxon>Bacteria</taxon>
        <taxon>Pseudomonadati</taxon>
        <taxon>Bacteroidota</taxon>
        <taxon>Cytophagia</taxon>
        <taxon>Cytophagales</taxon>
        <taxon>Cytophagaceae</taxon>
        <taxon>Spirosoma</taxon>
    </lineage>
</organism>
<dbReference type="InterPro" id="IPR011047">
    <property type="entry name" value="Quinoprotein_ADH-like_sf"/>
</dbReference>
<reference evidence="2 3" key="1">
    <citation type="submission" date="2020-02" db="EMBL/GenBank/DDBJ databases">
        <title>Draft genome sequence of two Spirosoma agri KCTC 52727 and Spirosoma terrae KCTC 52035.</title>
        <authorList>
            <person name="Rojas J."/>
            <person name="Ambika Manirajan B."/>
            <person name="Suarez C."/>
            <person name="Ratering S."/>
            <person name="Schnell S."/>
        </authorList>
    </citation>
    <scope>NUCLEOTIDE SEQUENCE [LARGE SCALE GENOMIC DNA]</scope>
    <source>
        <strain evidence="2 3">KCTC 52035</strain>
    </source>
</reference>
<feature type="chain" id="PRO_5027026222" evidence="1">
    <location>
        <begin position="26"/>
        <end position="372"/>
    </location>
</feature>
<dbReference type="SUPFAM" id="SSF50998">
    <property type="entry name" value="Quinoprotein alcohol dehydrogenase-like"/>
    <property type="match status" value="1"/>
</dbReference>
<protein>
    <submittedName>
        <fullName evidence="2">Uncharacterized protein</fullName>
    </submittedName>
</protein>
<evidence type="ECO:0000256" key="1">
    <source>
        <dbReference type="SAM" id="SignalP"/>
    </source>
</evidence>
<keyword evidence="3" id="KW-1185">Reference proteome</keyword>
<proteinExistence type="predicted"/>